<dbReference type="CDD" id="cd00570">
    <property type="entry name" value="GST_N_family"/>
    <property type="match status" value="1"/>
</dbReference>
<dbReference type="EMBL" id="CAKXZT010000173">
    <property type="protein sequence ID" value="CAH2408928.1"/>
    <property type="molecule type" value="Genomic_DNA"/>
</dbReference>
<dbReference type="PROSITE" id="PS50405">
    <property type="entry name" value="GST_CTER"/>
    <property type="match status" value="1"/>
</dbReference>
<organism evidence="3 4">
    <name type="scientific">Mesorhizobium escarrei</name>
    <dbReference type="NCBI Taxonomy" id="666018"/>
    <lineage>
        <taxon>Bacteria</taxon>
        <taxon>Pseudomonadati</taxon>
        <taxon>Pseudomonadota</taxon>
        <taxon>Alphaproteobacteria</taxon>
        <taxon>Hyphomicrobiales</taxon>
        <taxon>Phyllobacteriaceae</taxon>
        <taxon>Mesorhizobium</taxon>
    </lineage>
</organism>
<dbReference type="Proteomes" id="UP001153050">
    <property type="component" value="Unassembled WGS sequence"/>
</dbReference>
<dbReference type="InterPro" id="IPR010987">
    <property type="entry name" value="Glutathione-S-Trfase_C-like"/>
</dbReference>
<dbReference type="InterPro" id="IPR004045">
    <property type="entry name" value="Glutathione_S-Trfase_N"/>
</dbReference>
<dbReference type="SUPFAM" id="SSF47616">
    <property type="entry name" value="GST C-terminal domain-like"/>
    <property type="match status" value="1"/>
</dbReference>
<dbReference type="Pfam" id="PF13410">
    <property type="entry name" value="GST_C_2"/>
    <property type="match status" value="1"/>
</dbReference>
<dbReference type="CDD" id="cd03205">
    <property type="entry name" value="GST_C_6"/>
    <property type="match status" value="1"/>
</dbReference>
<dbReference type="Gene3D" id="3.40.30.10">
    <property type="entry name" value="Glutaredoxin"/>
    <property type="match status" value="1"/>
</dbReference>
<keyword evidence="3" id="KW-0808">Transferase</keyword>
<keyword evidence="4" id="KW-1185">Reference proteome</keyword>
<dbReference type="EC" id="2.5.1.18" evidence="3"/>
<evidence type="ECO:0000259" key="1">
    <source>
        <dbReference type="PROSITE" id="PS50404"/>
    </source>
</evidence>
<reference evidence="3 4" key="1">
    <citation type="submission" date="2022-03" db="EMBL/GenBank/DDBJ databases">
        <authorList>
            <person name="Brunel B."/>
        </authorList>
    </citation>
    <scope>NUCLEOTIDE SEQUENCE [LARGE SCALE GENOMIC DNA]</scope>
    <source>
        <strain evidence="3">STM5069sample</strain>
    </source>
</reference>
<name>A0ABN8KFB2_9HYPH</name>
<dbReference type="Gene3D" id="1.20.1050.10">
    <property type="match status" value="1"/>
</dbReference>
<dbReference type="Pfam" id="PF13417">
    <property type="entry name" value="GST_N_3"/>
    <property type="match status" value="1"/>
</dbReference>
<gene>
    <name evidence="3" type="ORF">MES5069_740081</name>
</gene>
<evidence type="ECO:0000313" key="4">
    <source>
        <dbReference type="Proteomes" id="UP001153050"/>
    </source>
</evidence>
<dbReference type="PANTHER" id="PTHR44051">
    <property type="entry name" value="GLUTATHIONE S-TRANSFERASE-RELATED"/>
    <property type="match status" value="1"/>
</dbReference>
<sequence>MILIGQYDSPFVRRVGIALTMYNLPFEHRPWSTFGDADKIRPYNPLTRVPTLVLDDGEVLIESHAMLDHLDSLVAAEHRMFPTDEPARRQALKIAALATGLGDKAVSLFYERLMHEPVSGLWVERCRKQIEGVMAVLEADRSTKPETYWFGDRIGHADIAVAAVLRFLGEAHPGLASLAAFPALAAHTARLEALPVFRTVSQPFIPPA</sequence>
<feature type="domain" description="GST N-terminal" evidence="1">
    <location>
        <begin position="1"/>
        <end position="78"/>
    </location>
</feature>
<evidence type="ECO:0000259" key="2">
    <source>
        <dbReference type="PROSITE" id="PS50405"/>
    </source>
</evidence>
<dbReference type="PANTHER" id="PTHR44051:SF8">
    <property type="entry name" value="GLUTATHIONE S-TRANSFERASE GSTA"/>
    <property type="match status" value="1"/>
</dbReference>
<feature type="domain" description="GST C-terminal" evidence="2">
    <location>
        <begin position="84"/>
        <end position="208"/>
    </location>
</feature>
<dbReference type="SUPFAM" id="SSF52833">
    <property type="entry name" value="Thioredoxin-like"/>
    <property type="match status" value="1"/>
</dbReference>
<accession>A0ABN8KFB2</accession>
<protein>
    <submittedName>
        <fullName evidence="3">Glutathione S-transferase, unnamed subgroup 2</fullName>
        <ecNumber evidence="3">2.5.1.18</ecNumber>
    </submittedName>
</protein>
<dbReference type="PROSITE" id="PS50404">
    <property type="entry name" value="GST_NTER"/>
    <property type="match status" value="1"/>
</dbReference>
<dbReference type="InterPro" id="IPR036249">
    <property type="entry name" value="Thioredoxin-like_sf"/>
</dbReference>
<dbReference type="InterPro" id="IPR036282">
    <property type="entry name" value="Glutathione-S-Trfase_C_sf"/>
</dbReference>
<dbReference type="GO" id="GO:0004364">
    <property type="term" value="F:glutathione transferase activity"/>
    <property type="evidence" value="ECO:0007669"/>
    <property type="project" value="UniProtKB-EC"/>
</dbReference>
<dbReference type="InterPro" id="IPR040079">
    <property type="entry name" value="Glutathione_S-Trfase"/>
</dbReference>
<evidence type="ECO:0000313" key="3">
    <source>
        <dbReference type="EMBL" id="CAH2408928.1"/>
    </source>
</evidence>
<dbReference type="RefSeq" id="WP_254022101.1">
    <property type="nucleotide sequence ID" value="NZ_CAKXZT010000173.1"/>
</dbReference>
<proteinExistence type="predicted"/>
<dbReference type="SFLD" id="SFLDS00019">
    <property type="entry name" value="Glutathione_Transferase_(cytos"/>
    <property type="match status" value="1"/>
</dbReference>
<comment type="caution">
    <text evidence="3">The sequence shown here is derived from an EMBL/GenBank/DDBJ whole genome shotgun (WGS) entry which is preliminary data.</text>
</comment>